<dbReference type="SUPFAM" id="SSF161070">
    <property type="entry name" value="SNF-like"/>
    <property type="match status" value="1"/>
</dbReference>
<evidence type="ECO:0000256" key="5">
    <source>
        <dbReference type="ARBA" id="ARBA00023136"/>
    </source>
</evidence>
<feature type="transmembrane region" description="Helical" evidence="7">
    <location>
        <begin position="178"/>
        <end position="198"/>
    </location>
</feature>
<dbReference type="GO" id="GO:0015293">
    <property type="term" value="F:symporter activity"/>
    <property type="evidence" value="ECO:0007669"/>
    <property type="project" value="UniProtKB-KW"/>
</dbReference>
<dbReference type="Proteomes" id="UP000239863">
    <property type="component" value="Unassembled WGS sequence"/>
</dbReference>
<comment type="caution">
    <text evidence="8">The sequence shown here is derived from an EMBL/GenBank/DDBJ whole genome shotgun (WGS) entry which is preliminary data.</text>
</comment>
<dbReference type="InterPro" id="IPR037272">
    <property type="entry name" value="SNS_sf"/>
</dbReference>
<feature type="transmembrane region" description="Helical" evidence="7">
    <location>
        <begin position="428"/>
        <end position="454"/>
    </location>
</feature>
<feature type="transmembrane region" description="Helical" evidence="7">
    <location>
        <begin position="390"/>
        <end position="407"/>
    </location>
</feature>
<dbReference type="PANTHER" id="PTHR42948:SF1">
    <property type="entry name" value="TRANSPORTER"/>
    <property type="match status" value="1"/>
</dbReference>
<evidence type="ECO:0000256" key="3">
    <source>
        <dbReference type="ARBA" id="ARBA00022692"/>
    </source>
</evidence>
<protein>
    <recommendedName>
        <fullName evidence="6">Transporter</fullName>
    </recommendedName>
</protein>
<organism evidence="8 9">
    <name type="scientific">Clostridium algidicarnis DSM 15099</name>
    <dbReference type="NCBI Taxonomy" id="1121295"/>
    <lineage>
        <taxon>Bacteria</taxon>
        <taxon>Bacillati</taxon>
        <taxon>Bacillota</taxon>
        <taxon>Clostridia</taxon>
        <taxon>Eubacteriales</taxon>
        <taxon>Clostridiaceae</taxon>
        <taxon>Clostridium</taxon>
    </lineage>
</organism>
<feature type="transmembrane region" description="Helical" evidence="7">
    <location>
        <begin position="12"/>
        <end position="31"/>
    </location>
</feature>
<dbReference type="PANTHER" id="PTHR42948">
    <property type="entry name" value="TRANSPORTER"/>
    <property type="match status" value="1"/>
</dbReference>
<dbReference type="EMBL" id="PTIS01000002">
    <property type="protein sequence ID" value="PPK49183.1"/>
    <property type="molecule type" value="Genomic_DNA"/>
</dbReference>
<proteinExistence type="inferred from homology"/>
<feature type="transmembrane region" description="Helical" evidence="7">
    <location>
        <begin position="148"/>
        <end position="166"/>
    </location>
</feature>
<comment type="subcellular location">
    <subcellularLocation>
        <location evidence="1">Membrane</location>
        <topology evidence="1">Multi-pass membrane protein</topology>
    </subcellularLocation>
</comment>
<evidence type="ECO:0000256" key="2">
    <source>
        <dbReference type="ARBA" id="ARBA00022448"/>
    </source>
</evidence>
<dbReference type="PROSITE" id="PS00610">
    <property type="entry name" value="NA_NEUROTRAN_SYMP_1"/>
    <property type="match status" value="1"/>
</dbReference>
<comment type="similarity">
    <text evidence="6">Belongs to the sodium:neurotransmitter symporter (SNF) (TC 2.A.22) family.</text>
</comment>
<accession>A0A2S6FZX0</accession>
<keyword evidence="2 6" id="KW-0813">Transport</keyword>
<dbReference type="STRING" id="37659.GCA_000703125_01693"/>
<dbReference type="PROSITE" id="PS50267">
    <property type="entry name" value="NA_NEUROTRAN_SYMP_3"/>
    <property type="match status" value="1"/>
</dbReference>
<gene>
    <name evidence="8" type="ORF">BD821_10296</name>
</gene>
<feature type="transmembrane region" description="Helical" evidence="7">
    <location>
        <begin position="300"/>
        <end position="333"/>
    </location>
</feature>
<evidence type="ECO:0000256" key="4">
    <source>
        <dbReference type="ARBA" id="ARBA00022989"/>
    </source>
</evidence>
<evidence type="ECO:0000256" key="6">
    <source>
        <dbReference type="RuleBase" id="RU003732"/>
    </source>
</evidence>
<dbReference type="InterPro" id="IPR000175">
    <property type="entry name" value="Na/ntran_symport"/>
</dbReference>
<feature type="transmembrane region" description="Helical" evidence="7">
    <location>
        <begin position="88"/>
        <end position="114"/>
    </location>
</feature>
<feature type="transmembrane region" description="Helical" evidence="7">
    <location>
        <begin position="218"/>
        <end position="240"/>
    </location>
</feature>
<dbReference type="OrthoDB" id="9762833at2"/>
<name>A0A2S6FZX0_9CLOT</name>
<evidence type="ECO:0000313" key="9">
    <source>
        <dbReference type="Proteomes" id="UP000239863"/>
    </source>
</evidence>
<dbReference type="AlphaFoldDB" id="A0A2S6FZX0"/>
<dbReference type="Pfam" id="PF00209">
    <property type="entry name" value="SNF"/>
    <property type="match status" value="2"/>
</dbReference>
<feature type="transmembrane region" description="Helical" evidence="7">
    <location>
        <begin position="43"/>
        <end position="67"/>
    </location>
</feature>
<dbReference type="GO" id="GO:0016020">
    <property type="term" value="C:membrane"/>
    <property type="evidence" value="ECO:0007669"/>
    <property type="project" value="UniProtKB-SubCell"/>
</dbReference>
<dbReference type="InterPro" id="IPR047218">
    <property type="entry name" value="YocR/YhdH-like"/>
</dbReference>
<dbReference type="NCBIfam" id="NF037979">
    <property type="entry name" value="Na_transp"/>
    <property type="match status" value="1"/>
</dbReference>
<feature type="transmembrane region" description="Helical" evidence="7">
    <location>
        <begin position="345"/>
        <end position="363"/>
    </location>
</feature>
<sequence>MKDLNNRESFSSGMAIFFATLSSAVGLGNIWKFPYLVGSNGGGAFLVVYICCILLVGLPIMISEFYIGRKTKKNIVGAIKTIKGESKWQHMGTIGIVTAYLILFFYSAVGGWVYSYVFKSLKGDFKNINGDIVNVAFKNTIVGPIEPILWQILVVIVVSTIIYLGVGEGIEKFTKTLMPLLFVLIIICDIRALTLPGASKGLEFLFKPDFSLLTKDAFLVALGLSFFKLSLGVGTMVTYSSYFREDNNMIGTSLKVALSDTLVSILAGVAIFPAVFSFGLKPEAGPGLLFLTIPLVFSKIPFGQIMLVAFFVLSSIAATTAMMSMLEVLIAYYTEEKSMSRKKAVIINALIIICIGIFATLSADSEGLLGGITIFGKGIFDIFDYLSSNILMPIGGFLIIILVGYYSKKQSIIDELSNKGELNNIKLIKLYYFVIRYISPIFLLLIFFYSIGIIN</sequence>
<keyword evidence="5 7" id="KW-0472">Membrane</keyword>
<keyword evidence="3 6" id="KW-0812">Transmembrane</keyword>
<reference evidence="8 9" key="1">
    <citation type="submission" date="2018-02" db="EMBL/GenBank/DDBJ databases">
        <title>Genomic Encyclopedia of Archaeal and Bacterial Type Strains, Phase II (KMG-II): from individual species to whole genera.</title>
        <authorList>
            <person name="Goeker M."/>
        </authorList>
    </citation>
    <scope>NUCLEOTIDE SEQUENCE [LARGE SCALE GENOMIC DNA]</scope>
    <source>
        <strain evidence="8 9">DSM 15099</strain>
    </source>
</reference>
<feature type="transmembrane region" description="Helical" evidence="7">
    <location>
        <begin position="261"/>
        <end position="280"/>
    </location>
</feature>
<dbReference type="PRINTS" id="PR00176">
    <property type="entry name" value="NANEUSMPORT"/>
</dbReference>
<keyword evidence="4 7" id="KW-1133">Transmembrane helix</keyword>
<evidence type="ECO:0000256" key="7">
    <source>
        <dbReference type="SAM" id="Phobius"/>
    </source>
</evidence>
<keyword evidence="6" id="KW-0769">Symport</keyword>
<dbReference type="RefSeq" id="WP_104409206.1">
    <property type="nucleotide sequence ID" value="NZ_PTIS01000002.1"/>
</dbReference>
<evidence type="ECO:0000313" key="8">
    <source>
        <dbReference type="EMBL" id="PPK49183.1"/>
    </source>
</evidence>
<dbReference type="CDD" id="cd10336">
    <property type="entry name" value="SLC6sbd_Tyt1-Like"/>
    <property type="match status" value="1"/>
</dbReference>
<evidence type="ECO:0000256" key="1">
    <source>
        <dbReference type="ARBA" id="ARBA00004141"/>
    </source>
</evidence>